<evidence type="ECO:0000256" key="7">
    <source>
        <dbReference type="HAMAP-Rule" id="MF_00957"/>
    </source>
</evidence>
<dbReference type="InterPro" id="IPR002646">
    <property type="entry name" value="PolA_pol_head_dom"/>
</dbReference>
<keyword evidence="12" id="KW-0548">Nucleotidyltransferase</keyword>
<dbReference type="InterPro" id="IPR043519">
    <property type="entry name" value="NT_sf"/>
</dbReference>
<dbReference type="Pfam" id="PF12627">
    <property type="entry name" value="PolyA_pol_RNAbd"/>
    <property type="match status" value="1"/>
</dbReference>
<accession>A0A845BPJ1</accession>
<dbReference type="HAMAP" id="MF_00957">
    <property type="entry name" value="PolyA_pol"/>
    <property type="match status" value="1"/>
</dbReference>
<feature type="active site" evidence="7">
    <location>
        <position position="148"/>
    </location>
</feature>
<evidence type="ECO:0000256" key="6">
    <source>
        <dbReference type="ARBA" id="ARBA00023163"/>
    </source>
</evidence>
<dbReference type="GO" id="GO:0043633">
    <property type="term" value="P:polyadenylation-dependent RNA catabolic process"/>
    <property type="evidence" value="ECO:0007669"/>
    <property type="project" value="InterPro"/>
</dbReference>
<keyword evidence="13" id="KW-1185">Reference proteome</keyword>
<evidence type="ECO:0000256" key="8">
    <source>
        <dbReference type="RuleBase" id="RU003953"/>
    </source>
</evidence>
<dbReference type="GO" id="GO:0003723">
    <property type="term" value="F:RNA binding"/>
    <property type="evidence" value="ECO:0007669"/>
    <property type="project" value="UniProtKB-UniRule"/>
</dbReference>
<dbReference type="Pfam" id="PF01743">
    <property type="entry name" value="PolyA_pol"/>
    <property type="match status" value="1"/>
</dbReference>
<proteinExistence type="inferred from homology"/>
<dbReference type="NCBIfam" id="TIGR01942">
    <property type="entry name" value="pcnB"/>
    <property type="match status" value="1"/>
</dbReference>
<dbReference type="InterPro" id="IPR052191">
    <property type="entry name" value="tRNA_ntf/polyA_polymerase_I"/>
</dbReference>
<feature type="domain" description="tRNA nucleotidyltransferase/poly(A) polymerase RNA and SrmB- binding" evidence="11">
    <location>
        <begin position="206"/>
        <end position="266"/>
    </location>
</feature>
<keyword evidence="2 7" id="KW-0808">Transferase</keyword>
<comment type="similarity">
    <text evidence="7 8">Belongs to the tRNA nucleotidyltransferase/poly(A) polymerase family.</text>
</comment>
<evidence type="ECO:0000259" key="10">
    <source>
        <dbReference type="Pfam" id="PF12626"/>
    </source>
</evidence>
<dbReference type="PANTHER" id="PTHR43051:SF1">
    <property type="entry name" value="POLYNUCLEOTIDE ADENYLYLTRANSFERASE FAMILY PROTEIN"/>
    <property type="match status" value="1"/>
</dbReference>
<evidence type="ECO:0000256" key="4">
    <source>
        <dbReference type="ARBA" id="ARBA00022840"/>
    </source>
</evidence>
<dbReference type="PANTHER" id="PTHR43051">
    <property type="entry name" value="POLYNUCLEOTIDE ADENYLYLTRANSFERASE FAMILY PROTEIN"/>
    <property type="match status" value="1"/>
</dbReference>
<comment type="catalytic activity">
    <reaction evidence="7">
        <text>RNA(n) + ATP = RNA(n)-3'-adenine ribonucleotide + diphosphate</text>
        <dbReference type="Rhea" id="RHEA:11332"/>
        <dbReference type="Rhea" id="RHEA-COMP:14527"/>
        <dbReference type="Rhea" id="RHEA-COMP:17347"/>
        <dbReference type="ChEBI" id="CHEBI:30616"/>
        <dbReference type="ChEBI" id="CHEBI:33019"/>
        <dbReference type="ChEBI" id="CHEBI:140395"/>
        <dbReference type="ChEBI" id="CHEBI:173115"/>
        <dbReference type="EC" id="2.7.7.19"/>
    </reaction>
</comment>
<evidence type="ECO:0000313" key="13">
    <source>
        <dbReference type="Proteomes" id="UP000467214"/>
    </source>
</evidence>
<dbReference type="Gene3D" id="3.30.460.10">
    <property type="entry name" value="Beta Polymerase, domain 2"/>
    <property type="match status" value="1"/>
</dbReference>
<evidence type="ECO:0000256" key="2">
    <source>
        <dbReference type="ARBA" id="ARBA00022679"/>
    </source>
</evidence>
<organism evidence="12 13">
    <name type="scientific">Craterilacuibacter sinensis</name>
    <dbReference type="NCBI Taxonomy" id="2686017"/>
    <lineage>
        <taxon>Bacteria</taxon>
        <taxon>Pseudomonadati</taxon>
        <taxon>Pseudomonadota</taxon>
        <taxon>Betaproteobacteria</taxon>
        <taxon>Neisseriales</taxon>
        <taxon>Neisseriaceae</taxon>
        <taxon>Craterilacuibacter</taxon>
    </lineage>
</organism>
<dbReference type="GO" id="GO:0006397">
    <property type="term" value="P:mRNA processing"/>
    <property type="evidence" value="ECO:0007669"/>
    <property type="project" value="UniProtKB-KW"/>
</dbReference>
<dbReference type="InterPro" id="IPR025866">
    <property type="entry name" value="PolyA_pol_arg_C_dom"/>
</dbReference>
<comment type="caution">
    <text evidence="12">The sequence shown here is derived from an EMBL/GenBank/DDBJ whole genome shotgun (WGS) entry which is preliminary data.</text>
</comment>
<dbReference type="SUPFAM" id="SSF81891">
    <property type="entry name" value="Poly A polymerase C-terminal region-like"/>
    <property type="match status" value="1"/>
</dbReference>
<dbReference type="EC" id="2.7.7.19" evidence="7"/>
<feature type="domain" description="Poly A polymerase head" evidence="9">
    <location>
        <begin position="56"/>
        <end position="178"/>
    </location>
</feature>
<feature type="active site" evidence="7">
    <location>
        <position position="74"/>
    </location>
</feature>
<dbReference type="RefSeq" id="WP_160795087.1">
    <property type="nucleotide sequence ID" value="NZ_WSSB01000003.1"/>
</dbReference>
<feature type="domain" description="Polymerase A arginine-rich C-terminal" evidence="10">
    <location>
        <begin position="320"/>
        <end position="439"/>
    </location>
</feature>
<keyword evidence="3 7" id="KW-0547">Nucleotide-binding</keyword>
<evidence type="ECO:0000259" key="11">
    <source>
        <dbReference type="Pfam" id="PF12627"/>
    </source>
</evidence>
<feature type="active site" evidence="7">
    <location>
        <position position="76"/>
    </location>
</feature>
<dbReference type="Gene3D" id="1.10.3090.10">
    <property type="entry name" value="cca-adding enzyme, domain 2"/>
    <property type="match status" value="1"/>
</dbReference>
<name>A0A845BPJ1_9NEIS</name>
<keyword evidence="1 7" id="KW-0507">mRNA processing</keyword>
<dbReference type="InterPro" id="IPR010206">
    <property type="entry name" value="PolA_pol_I"/>
</dbReference>
<keyword evidence="6 7" id="KW-0804">Transcription</keyword>
<dbReference type="GO" id="GO:0005524">
    <property type="term" value="F:ATP binding"/>
    <property type="evidence" value="ECO:0007669"/>
    <property type="project" value="UniProtKB-UniRule"/>
</dbReference>
<evidence type="ECO:0000256" key="5">
    <source>
        <dbReference type="ARBA" id="ARBA00022884"/>
    </source>
</evidence>
<gene>
    <name evidence="7 12" type="primary">pcnB</name>
    <name evidence="12" type="ORF">GQF02_04245</name>
</gene>
<dbReference type="Pfam" id="PF12626">
    <property type="entry name" value="PolyA_pol_arg_C"/>
    <property type="match status" value="1"/>
</dbReference>
<dbReference type="EMBL" id="WSSB01000003">
    <property type="protein sequence ID" value="MXR36186.1"/>
    <property type="molecule type" value="Genomic_DNA"/>
</dbReference>
<protein>
    <recommendedName>
        <fullName evidence="7">Poly(A) polymerase I</fullName>
        <shortName evidence="7">PAP I</shortName>
        <ecNumber evidence="7">2.7.7.19</ecNumber>
    </recommendedName>
</protein>
<keyword evidence="4 7" id="KW-0067">ATP-binding</keyword>
<dbReference type="AlphaFoldDB" id="A0A845BPJ1"/>
<dbReference type="Proteomes" id="UP000467214">
    <property type="component" value="Unassembled WGS sequence"/>
</dbReference>
<evidence type="ECO:0000313" key="12">
    <source>
        <dbReference type="EMBL" id="MXR36186.1"/>
    </source>
</evidence>
<comment type="function">
    <text evidence="7">Adds poly(A) tail to the 3' end of many RNAs, which usually targets these RNAs for decay. Plays a significant role in the global control of gene expression, through influencing the rate of transcript degradation, and in the general RNA quality control.</text>
</comment>
<dbReference type="CDD" id="cd05398">
    <property type="entry name" value="NT_ClassII-CCAase"/>
    <property type="match status" value="1"/>
</dbReference>
<reference evidence="12 13" key="1">
    <citation type="submission" date="2019-12" db="EMBL/GenBank/DDBJ databases">
        <title>Neisseriaceae gen. nov. sp. Genome sequencing and assembly.</title>
        <authorList>
            <person name="Liu Z."/>
            <person name="Li A."/>
        </authorList>
    </citation>
    <scope>NUCLEOTIDE SEQUENCE [LARGE SCALE GENOMIC DNA]</scope>
    <source>
        <strain evidence="12 13">B2N2-7</strain>
    </source>
</reference>
<dbReference type="SUPFAM" id="SSF81301">
    <property type="entry name" value="Nucleotidyltransferase"/>
    <property type="match status" value="1"/>
</dbReference>
<keyword evidence="5 7" id="KW-0694">RNA-binding</keyword>
<evidence type="ECO:0000256" key="3">
    <source>
        <dbReference type="ARBA" id="ARBA00022741"/>
    </source>
</evidence>
<sequence>MIRKLIRRVLELPAELGSRRGKPKVIPFAMHGIRRDELSRGAQRVTSTLQEAGFSAYVVGGAVRDLMLGVSPKDFDVATNATPEEVHHLFRRSRIIGKRFRIVHVMMGPETIEVTTFRGGNIGRKNDSGRIMADNSYGSQEEDAHRRDFTVNALFYNPSDESIVDFHQGMRDIKAKKLVMIGQPVQRYKEDPVRMLRAVRLAAKLGFAIDEKTRKPIASHAVLLKDEPAARLFDELLKLLLSGHAWDCLTKLRDEGLSGGAFPLLDVVMGEAADDGFIRLALDSTDARVRDERPISVGFLLATLLWRQVDQRWQALQADGEKPIPALMQAMADVEATQDNDFAIPRRFSVTMREIWMQQPRFDARSGQRPFRFMEQPRFRAGFDFLALRAAAGEVPQSLVTWWADFQKGDNEARQALIAAVKDEEGVPVRKRRRRPRKKPAAGDVA</sequence>
<evidence type="ECO:0000256" key="1">
    <source>
        <dbReference type="ARBA" id="ARBA00022664"/>
    </source>
</evidence>
<dbReference type="GO" id="GO:1990817">
    <property type="term" value="F:poly(A) RNA polymerase activity"/>
    <property type="evidence" value="ECO:0007669"/>
    <property type="project" value="UniProtKB-UniRule"/>
</dbReference>
<evidence type="ECO:0000259" key="9">
    <source>
        <dbReference type="Pfam" id="PF01743"/>
    </source>
</evidence>
<dbReference type="InterPro" id="IPR032828">
    <property type="entry name" value="PolyA_RNA-bd"/>
</dbReference>